<evidence type="ECO:0000256" key="1">
    <source>
        <dbReference type="ARBA" id="ARBA00093770"/>
    </source>
</evidence>
<dbReference type="RefSeq" id="WP_237870836.1">
    <property type="nucleotide sequence ID" value="NZ_JAKLTR010000005.1"/>
</dbReference>
<comment type="similarity">
    <text evidence="1">Belongs to the Rv0495c family.</text>
</comment>
<dbReference type="EMBL" id="JAKLTR010000005">
    <property type="protein sequence ID" value="MCG2614428.1"/>
    <property type="molecule type" value="Genomic_DNA"/>
</dbReference>
<evidence type="ECO:0000313" key="3">
    <source>
        <dbReference type="Proteomes" id="UP001165367"/>
    </source>
</evidence>
<accession>A0ABS9KQ27</accession>
<reference evidence="2" key="1">
    <citation type="submission" date="2022-01" db="EMBL/GenBank/DDBJ databases">
        <authorList>
            <person name="Jo J.-H."/>
            <person name="Im W.-T."/>
        </authorList>
    </citation>
    <scope>NUCLEOTIDE SEQUENCE</scope>
    <source>
        <strain evidence="2">NA20</strain>
    </source>
</reference>
<organism evidence="2 3">
    <name type="scientific">Terrimonas ginsenosidimutans</name>
    <dbReference type="NCBI Taxonomy" id="2908004"/>
    <lineage>
        <taxon>Bacteria</taxon>
        <taxon>Pseudomonadati</taxon>
        <taxon>Bacteroidota</taxon>
        <taxon>Chitinophagia</taxon>
        <taxon>Chitinophagales</taxon>
        <taxon>Chitinophagaceae</taxon>
        <taxon>Terrimonas</taxon>
    </lineage>
</organism>
<name>A0ABS9KQ27_9BACT</name>
<protein>
    <submittedName>
        <fullName evidence="2">DUF3109 family protein</fullName>
    </submittedName>
</protein>
<dbReference type="Proteomes" id="UP001165367">
    <property type="component" value="Unassembled WGS sequence"/>
</dbReference>
<evidence type="ECO:0000313" key="2">
    <source>
        <dbReference type="EMBL" id="MCG2614428.1"/>
    </source>
</evidence>
<sequence length="234" mass="26832">NPSGKKRLARPAKKVHRAFDLPSKKTTFPEIIYLCPMIVIDNILISDEVIEKRFVCDLGKCKGGCCEDGDAGAPLAKDELAMVDKYYEKIKSYLPADAIAEIERKGLYEYNDEFGWVTPTLPSDNEICVYAYRERDGMIKCAFEQAYYDGLISWKKPISCHLYPIIAKSGVHGDYERVNYEPREQMCKPACQLGEELKVPVYKFLKEPLIRKYGEEFYETLDAIATGYFDENEK</sequence>
<dbReference type="Pfam" id="PF11307">
    <property type="entry name" value="DUF3109"/>
    <property type="match status" value="1"/>
</dbReference>
<comment type="caution">
    <text evidence="2">The sequence shown here is derived from an EMBL/GenBank/DDBJ whole genome shotgun (WGS) entry which is preliminary data.</text>
</comment>
<proteinExistence type="inferred from homology"/>
<gene>
    <name evidence="2" type="ORF">LZZ85_09060</name>
</gene>
<keyword evidence="3" id="KW-1185">Reference proteome</keyword>
<feature type="non-terminal residue" evidence="2">
    <location>
        <position position="1"/>
    </location>
</feature>
<dbReference type="InterPro" id="IPR021458">
    <property type="entry name" value="Rv0495c"/>
</dbReference>